<dbReference type="SUPFAM" id="SSF103473">
    <property type="entry name" value="MFS general substrate transporter"/>
    <property type="match status" value="1"/>
</dbReference>
<evidence type="ECO:0000256" key="4">
    <source>
        <dbReference type="ARBA" id="ARBA00022475"/>
    </source>
</evidence>
<dbReference type="InterPro" id="IPR039672">
    <property type="entry name" value="MFS_2"/>
</dbReference>
<evidence type="ECO:0000313" key="10">
    <source>
        <dbReference type="Proteomes" id="UP001219862"/>
    </source>
</evidence>
<keyword evidence="3" id="KW-0813">Transport</keyword>
<comment type="subcellular location">
    <subcellularLocation>
        <location evidence="1">Cell membrane</location>
        <topology evidence="1">Multi-pass membrane protein</topology>
    </subcellularLocation>
</comment>
<dbReference type="Proteomes" id="UP001219862">
    <property type="component" value="Unassembled WGS sequence"/>
</dbReference>
<protein>
    <submittedName>
        <fullName evidence="9">MFS transporter</fullName>
    </submittedName>
</protein>
<evidence type="ECO:0000256" key="5">
    <source>
        <dbReference type="ARBA" id="ARBA00022692"/>
    </source>
</evidence>
<keyword evidence="6 8" id="KW-1133">Transmembrane helix</keyword>
<evidence type="ECO:0000256" key="7">
    <source>
        <dbReference type="ARBA" id="ARBA00023136"/>
    </source>
</evidence>
<keyword evidence="4" id="KW-1003">Cell membrane</keyword>
<keyword evidence="5 8" id="KW-0812">Transmembrane</keyword>
<evidence type="ECO:0000313" key="9">
    <source>
        <dbReference type="EMBL" id="MDC8787060.1"/>
    </source>
</evidence>
<dbReference type="PANTHER" id="PTHR11328:SF24">
    <property type="entry name" value="MAJOR FACILITATOR SUPERFAMILY (MFS) PROFILE DOMAIN-CONTAINING PROTEIN"/>
    <property type="match status" value="1"/>
</dbReference>
<evidence type="ECO:0000256" key="6">
    <source>
        <dbReference type="ARBA" id="ARBA00022989"/>
    </source>
</evidence>
<dbReference type="EMBL" id="JAQQXS010000020">
    <property type="protein sequence ID" value="MDC8787060.1"/>
    <property type="molecule type" value="Genomic_DNA"/>
</dbReference>
<evidence type="ECO:0000256" key="1">
    <source>
        <dbReference type="ARBA" id="ARBA00004651"/>
    </source>
</evidence>
<dbReference type="Pfam" id="PF13347">
    <property type="entry name" value="MFS_2"/>
    <property type="match status" value="1"/>
</dbReference>
<accession>A0ABT5KXB0</accession>
<keyword evidence="10" id="KW-1185">Reference proteome</keyword>
<organism evidence="9 10">
    <name type="scientific">Roseateles koreensis</name>
    <dbReference type="NCBI Taxonomy" id="2987526"/>
    <lineage>
        <taxon>Bacteria</taxon>
        <taxon>Pseudomonadati</taxon>
        <taxon>Pseudomonadota</taxon>
        <taxon>Betaproteobacteria</taxon>
        <taxon>Burkholderiales</taxon>
        <taxon>Sphaerotilaceae</taxon>
        <taxon>Roseateles</taxon>
    </lineage>
</organism>
<dbReference type="PROSITE" id="PS00872">
    <property type="entry name" value="NA_GALACTOSIDE_SYMP"/>
    <property type="match status" value="1"/>
</dbReference>
<dbReference type="InterPro" id="IPR018043">
    <property type="entry name" value="Na/Gal_symport_CS"/>
</dbReference>
<feature type="transmembrane region" description="Helical" evidence="8">
    <location>
        <begin position="419"/>
        <end position="440"/>
    </location>
</feature>
<feature type="transmembrane region" description="Helical" evidence="8">
    <location>
        <begin position="317"/>
        <end position="337"/>
    </location>
</feature>
<feature type="transmembrane region" description="Helical" evidence="8">
    <location>
        <begin position="115"/>
        <end position="137"/>
    </location>
</feature>
<comment type="caution">
    <text evidence="9">The sequence shown here is derived from an EMBL/GenBank/DDBJ whole genome shotgun (WGS) entry which is preliminary data.</text>
</comment>
<evidence type="ECO:0000256" key="8">
    <source>
        <dbReference type="SAM" id="Phobius"/>
    </source>
</evidence>
<feature type="transmembrane region" description="Helical" evidence="8">
    <location>
        <begin position="59"/>
        <end position="80"/>
    </location>
</feature>
<feature type="transmembrane region" description="Helical" evidence="8">
    <location>
        <begin position="370"/>
        <end position="398"/>
    </location>
</feature>
<dbReference type="RefSeq" id="WP_273598200.1">
    <property type="nucleotide sequence ID" value="NZ_JAQQXS010000020.1"/>
</dbReference>
<comment type="similarity">
    <text evidence="2">Belongs to the sodium:galactoside symporter (TC 2.A.2) family.</text>
</comment>
<keyword evidence="7 8" id="KW-0472">Membrane</keyword>
<dbReference type="InterPro" id="IPR036259">
    <property type="entry name" value="MFS_trans_sf"/>
</dbReference>
<dbReference type="PANTHER" id="PTHR11328">
    <property type="entry name" value="MAJOR FACILITATOR SUPERFAMILY DOMAIN-CONTAINING PROTEIN"/>
    <property type="match status" value="1"/>
</dbReference>
<gene>
    <name evidence="9" type="ORF">PRZ01_17860</name>
</gene>
<feature type="transmembrane region" description="Helical" evidence="8">
    <location>
        <begin position="143"/>
        <end position="164"/>
    </location>
</feature>
<feature type="transmembrane region" description="Helical" evidence="8">
    <location>
        <begin position="344"/>
        <end position="364"/>
    </location>
</feature>
<proteinExistence type="inferred from homology"/>
<sequence length="499" mass="54845">MNSPSLDLVATLPASVSLDETLDAPKAPPMCASPVSDRVPLPQKLGYGLGAFIDMWGHWLYPTLAFHVYNVFLGMAPGLISTAQSIKILIDAASDAFFGWVSDNTRTRHGRRRPFILVGGVLAGIGLPLMFAVGRGWSDMEYFIFMIVSTAIYVPIMSCFNLPWSSLGSEMTPDYHERTSVMSTRNAIQKIPELAMFFAAQFTTLAIFNDANGKPDILRGAQTYCAILGAIMVVAAVAIFYLVRERYYDTLVSQKQEKIPFSDTLWRTLRCEPFRQVLAMMMAYGIGTAMVAALGYYATVYYVCHGDIGLATKWNTAMGIAGMAFGFAGIPFFTWLARRYSKRNALATVFALAICAFIGDWWLYDPAHPALQLLACGFVAFTGAGFWTLYGSTVADVIDYDELETGQRREGSFAACQSWISKVGIALGVGASGWILQLTGFDSKAPVQTEHAIFMIRILLSGIPVIGLVIALIAILKFSLTEERMREIRVGLEARRGRV</sequence>
<feature type="transmembrane region" description="Helical" evidence="8">
    <location>
        <begin position="452"/>
        <end position="476"/>
    </location>
</feature>
<feature type="transmembrane region" description="Helical" evidence="8">
    <location>
        <begin position="277"/>
        <end position="297"/>
    </location>
</feature>
<dbReference type="Gene3D" id="1.20.1250.20">
    <property type="entry name" value="MFS general substrate transporter like domains"/>
    <property type="match status" value="1"/>
</dbReference>
<name>A0ABT5KXB0_9BURK</name>
<evidence type="ECO:0000256" key="3">
    <source>
        <dbReference type="ARBA" id="ARBA00022448"/>
    </source>
</evidence>
<feature type="transmembrane region" description="Helical" evidence="8">
    <location>
        <begin position="221"/>
        <end position="243"/>
    </location>
</feature>
<feature type="transmembrane region" description="Helical" evidence="8">
    <location>
        <begin position="191"/>
        <end position="209"/>
    </location>
</feature>
<reference evidence="9 10" key="1">
    <citation type="submission" date="2022-10" db="EMBL/GenBank/DDBJ databases">
        <title>paucibacter sp. hw8 Genome sequencing.</title>
        <authorList>
            <person name="Park S."/>
        </authorList>
    </citation>
    <scope>NUCLEOTIDE SEQUENCE [LARGE SCALE GENOMIC DNA]</scope>
    <source>
        <strain evidence="10">hw8</strain>
    </source>
</reference>
<evidence type="ECO:0000256" key="2">
    <source>
        <dbReference type="ARBA" id="ARBA00009617"/>
    </source>
</evidence>